<proteinExistence type="predicted"/>
<accession>A0A183B805</accession>
<reference evidence="1" key="1">
    <citation type="submission" date="2016-06" db="UniProtKB">
        <authorList>
            <consortium name="WormBaseParasite"/>
        </authorList>
    </citation>
    <scope>IDENTIFICATION</scope>
</reference>
<dbReference type="WBParaSite" id="ECPE_0001538001-mRNA-1">
    <property type="protein sequence ID" value="ECPE_0001538001-mRNA-1"/>
    <property type="gene ID" value="ECPE_0001538001"/>
</dbReference>
<dbReference type="PANTHER" id="PTHR46424">
    <property type="entry name" value="UBX DOMAIN-CONTAINING PROTEIN 4"/>
    <property type="match status" value="1"/>
</dbReference>
<protein>
    <submittedName>
        <fullName evidence="1">Thioredoxin domain-containing protein</fullName>
    </submittedName>
</protein>
<evidence type="ECO:0000313" key="1">
    <source>
        <dbReference type="WBParaSite" id="ECPE_0001538001-mRNA-1"/>
    </source>
</evidence>
<dbReference type="SUPFAM" id="SSF52833">
    <property type="entry name" value="Thioredoxin-like"/>
    <property type="match status" value="1"/>
</dbReference>
<organism evidence="1">
    <name type="scientific">Echinostoma caproni</name>
    <dbReference type="NCBI Taxonomy" id="27848"/>
    <lineage>
        <taxon>Eukaryota</taxon>
        <taxon>Metazoa</taxon>
        <taxon>Spiralia</taxon>
        <taxon>Lophotrochozoa</taxon>
        <taxon>Platyhelminthes</taxon>
        <taxon>Trematoda</taxon>
        <taxon>Digenea</taxon>
        <taxon>Plagiorchiida</taxon>
        <taxon>Echinostomata</taxon>
        <taxon>Echinostomatoidea</taxon>
        <taxon>Echinostomatidae</taxon>
        <taxon>Echinostoma</taxon>
    </lineage>
</organism>
<dbReference type="GO" id="GO:0005783">
    <property type="term" value="C:endoplasmic reticulum"/>
    <property type="evidence" value="ECO:0007669"/>
    <property type="project" value="TreeGrafter"/>
</dbReference>
<dbReference type="InterPro" id="IPR036249">
    <property type="entry name" value="Thioredoxin-like_sf"/>
</dbReference>
<dbReference type="PANTHER" id="PTHR46424:SF1">
    <property type="entry name" value="UBX DOMAIN-CONTAINING PROTEIN 4"/>
    <property type="match status" value="1"/>
</dbReference>
<name>A0A183B805_9TREM</name>
<dbReference type="AlphaFoldDB" id="A0A183B805"/>
<sequence>LIPLNTSENKMNWYDGSIADAIRTVSSAHLHFHILGTDETSKAVDQLFDADVNHDCEDFVALRLDASSEATAQFSAVYAVLTVPCVYLIAPNGRALDVKVGAMSKADLRLWIREKTNNNTTPSGEFILSGHRTSPSGCMTNFVQPSHLDSPHFCFKPYMFRRVITTRLHHDVL</sequence>
<dbReference type="GO" id="GO:0036503">
    <property type="term" value="P:ERAD pathway"/>
    <property type="evidence" value="ECO:0007669"/>
    <property type="project" value="TreeGrafter"/>
</dbReference>